<feature type="region of interest" description="Disordered" evidence="8">
    <location>
        <begin position="108"/>
        <end position="144"/>
    </location>
</feature>
<evidence type="ECO:0000256" key="2">
    <source>
        <dbReference type="ARBA" id="ARBA00022723"/>
    </source>
</evidence>
<dbReference type="InterPro" id="IPR013087">
    <property type="entry name" value="Znf_C2H2_type"/>
</dbReference>
<keyword evidence="4 7" id="KW-0863">Zinc-finger</keyword>
<dbReference type="FunFam" id="3.30.160.60:FF:000065">
    <property type="entry name" value="B-cell CLL/lymphoma 6, member B"/>
    <property type="match status" value="1"/>
</dbReference>
<dbReference type="PANTHER" id="PTHR23235:SF120">
    <property type="entry name" value="KRUPPEL-LIKE FACTOR 15"/>
    <property type="match status" value="1"/>
</dbReference>
<dbReference type="GO" id="GO:0000981">
    <property type="term" value="F:DNA-binding transcription factor activity, RNA polymerase II-specific"/>
    <property type="evidence" value="ECO:0007669"/>
    <property type="project" value="TreeGrafter"/>
</dbReference>
<feature type="compositionally biased region" description="Low complexity" evidence="8">
    <location>
        <begin position="121"/>
        <end position="130"/>
    </location>
</feature>
<comment type="caution">
    <text evidence="10">The sequence shown here is derived from an EMBL/GenBank/DDBJ whole genome shotgun (WGS) entry which is preliminary data.</text>
</comment>
<name>A0A1X2HVI6_SYNRA</name>
<dbReference type="OrthoDB" id="4748970at2759"/>
<dbReference type="PANTHER" id="PTHR23235">
    <property type="entry name" value="KRUEPPEL-LIKE TRANSCRIPTION FACTOR"/>
    <property type="match status" value="1"/>
</dbReference>
<sequence>MDTPPLPFYVVDQQHQHVMNNCYYVDDTKSFLDLLFNEPAAHVSSCPRPLPPPPPVSISSQDSIPTPPSVYEEPLAYLSRTPSMSPQEQHRYQPAPSQMMPPSAMMDVFAYCPQPPPPPQQQQHHLQQQPSATPPSCHNPSRKRPERVYHCEECSKRFTRPYNLRSHMRTHTNERPYPCSHPGCSWRFARPHDLKRHELLHNGSKPHACPHCDRRFARRDALRRHWKVDPVCQKKHQN</sequence>
<proteinExistence type="predicted"/>
<protein>
    <recommendedName>
        <fullName evidence="9">C2H2-type domain-containing protein</fullName>
    </recommendedName>
</protein>
<dbReference type="SMART" id="SM00355">
    <property type="entry name" value="ZnF_C2H2"/>
    <property type="match status" value="3"/>
</dbReference>
<evidence type="ECO:0000256" key="7">
    <source>
        <dbReference type="PROSITE-ProRule" id="PRU00042"/>
    </source>
</evidence>
<dbReference type="Proteomes" id="UP000242180">
    <property type="component" value="Unassembled WGS sequence"/>
</dbReference>
<keyword evidence="5" id="KW-0862">Zinc</keyword>
<dbReference type="STRING" id="13706.A0A1X2HVI6"/>
<keyword evidence="6" id="KW-0539">Nucleus</keyword>
<evidence type="ECO:0000259" key="9">
    <source>
        <dbReference type="PROSITE" id="PS50157"/>
    </source>
</evidence>
<accession>A0A1X2HVI6</accession>
<keyword evidence="11" id="KW-1185">Reference proteome</keyword>
<dbReference type="InParanoid" id="A0A1X2HVI6"/>
<dbReference type="OMA" id="YEEPLAY"/>
<evidence type="ECO:0000256" key="3">
    <source>
        <dbReference type="ARBA" id="ARBA00022737"/>
    </source>
</evidence>
<dbReference type="Gene3D" id="3.30.160.60">
    <property type="entry name" value="Classic Zinc Finger"/>
    <property type="match status" value="3"/>
</dbReference>
<evidence type="ECO:0000313" key="11">
    <source>
        <dbReference type="Proteomes" id="UP000242180"/>
    </source>
</evidence>
<gene>
    <name evidence="10" type="ORF">BCR43DRAFT_483605</name>
</gene>
<dbReference type="AlphaFoldDB" id="A0A1X2HVI6"/>
<evidence type="ECO:0000256" key="1">
    <source>
        <dbReference type="ARBA" id="ARBA00004123"/>
    </source>
</evidence>
<dbReference type="InterPro" id="IPR036236">
    <property type="entry name" value="Znf_C2H2_sf"/>
</dbReference>
<dbReference type="FunFam" id="3.30.160.60:FF:001102">
    <property type="entry name" value="Transcription factor IIIA"/>
    <property type="match status" value="1"/>
</dbReference>
<dbReference type="Pfam" id="PF00096">
    <property type="entry name" value="zf-C2H2"/>
    <property type="match status" value="2"/>
</dbReference>
<feature type="region of interest" description="Disordered" evidence="8">
    <location>
        <begin position="42"/>
        <end position="70"/>
    </location>
</feature>
<dbReference type="Pfam" id="PF13894">
    <property type="entry name" value="zf-C2H2_4"/>
    <property type="match status" value="1"/>
</dbReference>
<dbReference type="PROSITE" id="PS50157">
    <property type="entry name" value="ZINC_FINGER_C2H2_2"/>
    <property type="match status" value="3"/>
</dbReference>
<evidence type="ECO:0000313" key="10">
    <source>
        <dbReference type="EMBL" id="ORZ03579.1"/>
    </source>
</evidence>
<dbReference type="GO" id="GO:0005634">
    <property type="term" value="C:nucleus"/>
    <property type="evidence" value="ECO:0007669"/>
    <property type="project" value="UniProtKB-SubCell"/>
</dbReference>
<organism evidence="10 11">
    <name type="scientific">Syncephalastrum racemosum</name>
    <name type="common">Filamentous fungus</name>
    <dbReference type="NCBI Taxonomy" id="13706"/>
    <lineage>
        <taxon>Eukaryota</taxon>
        <taxon>Fungi</taxon>
        <taxon>Fungi incertae sedis</taxon>
        <taxon>Mucoromycota</taxon>
        <taxon>Mucoromycotina</taxon>
        <taxon>Mucoromycetes</taxon>
        <taxon>Mucorales</taxon>
        <taxon>Syncephalastraceae</taxon>
        <taxon>Syncephalastrum</taxon>
    </lineage>
</organism>
<dbReference type="PROSITE" id="PS00028">
    <property type="entry name" value="ZINC_FINGER_C2H2_1"/>
    <property type="match status" value="2"/>
</dbReference>
<keyword evidence="2" id="KW-0479">Metal-binding</keyword>
<reference evidence="10 11" key="1">
    <citation type="submission" date="2016-07" db="EMBL/GenBank/DDBJ databases">
        <title>Pervasive Adenine N6-methylation of Active Genes in Fungi.</title>
        <authorList>
            <consortium name="DOE Joint Genome Institute"/>
            <person name="Mondo S.J."/>
            <person name="Dannebaum R.O."/>
            <person name="Kuo R.C."/>
            <person name="Labutti K."/>
            <person name="Haridas S."/>
            <person name="Kuo A."/>
            <person name="Salamov A."/>
            <person name="Ahrendt S.R."/>
            <person name="Lipzen A."/>
            <person name="Sullivan W."/>
            <person name="Andreopoulos W.B."/>
            <person name="Clum A."/>
            <person name="Lindquist E."/>
            <person name="Daum C."/>
            <person name="Ramamoorthy G.K."/>
            <person name="Gryganskyi A."/>
            <person name="Culley D."/>
            <person name="Magnuson J.K."/>
            <person name="James T.Y."/>
            <person name="O'Malley M.A."/>
            <person name="Stajich J.E."/>
            <person name="Spatafora J.W."/>
            <person name="Visel A."/>
            <person name="Grigoriev I.V."/>
        </authorList>
    </citation>
    <scope>NUCLEOTIDE SEQUENCE [LARGE SCALE GENOMIC DNA]</scope>
    <source>
        <strain evidence="10 11">NRRL 2496</strain>
    </source>
</reference>
<dbReference type="GO" id="GO:0008270">
    <property type="term" value="F:zinc ion binding"/>
    <property type="evidence" value="ECO:0007669"/>
    <property type="project" value="UniProtKB-KW"/>
</dbReference>
<comment type="subcellular location">
    <subcellularLocation>
        <location evidence="1">Nucleus</location>
    </subcellularLocation>
</comment>
<dbReference type="FunFam" id="3.30.160.60:FF:000100">
    <property type="entry name" value="Zinc finger 45-like"/>
    <property type="match status" value="1"/>
</dbReference>
<feature type="domain" description="C2H2-type" evidence="9">
    <location>
        <begin position="149"/>
        <end position="176"/>
    </location>
</feature>
<evidence type="ECO:0000256" key="4">
    <source>
        <dbReference type="ARBA" id="ARBA00022771"/>
    </source>
</evidence>
<keyword evidence="3" id="KW-0677">Repeat</keyword>
<feature type="domain" description="C2H2-type" evidence="9">
    <location>
        <begin position="177"/>
        <end position="206"/>
    </location>
</feature>
<feature type="domain" description="C2H2-type" evidence="9">
    <location>
        <begin position="207"/>
        <end position="238"/>
    </location>
</feature>
<evidence type="ECO:0000256" key="5">
    <source>
        <dbReference type="ARBA" id="ARBA00022833"/>
    </source>
</evidence>
<evidence type="ECO:0000256" key="8">
    <source>
        <dbReference type="SAM" id="MobiDB-lite"/>
    </source>
</evidence>
<dbReference type="SUPFAM" id="SSF57667">
    <property type="entry name" value="beta-beta-alpha zinc fingers"/>
    <property type="match status" value="3"/>
</dbReference>
<dbReference type="EMBL" id="MCGN01000001">
    <property type="protein sequence ID" value="ORZ03579.1"/>
    <property type="molecule type" value="Genomic_DNA"/>
</dbReference>
<dbReference type="GO" id="GO:0000978">
    <property type="term" value="F:RNA polymerase II cis-regulatory region sequence-specific DNA binding"/>
    <property type="evidence" value="ECO:0007669"/>
    <property type="project" value="TreeGrafter"/>
</dbReference>
<evidence type="ECO:0000256" key="6">
    <source>
        <dbReference type="ARBA" id="ARBA00023242"/>
    </source>
</evidence>